<name>A0A1L3FF69_BRAJP</name>
<evidence type="ECO:0000313" key="3">
    <source>
        <dbReference type="Proteomes" id="UP000181962"/>
    </source>
</evidence>
<gene>
    <name evidence="2" type="ORF">BKD09_26745</name>
</gene>
<accession>A0A1L3FF69</accession>
<protein>
    <submittedName>
        <fullName evidence="2">Uncharacterized protein</fullName>
    </submittedName>
</protein>
<dbReference type="AlphaFoldDB" id="A0A1L3FF69"/>
<evidence type="ECO:0000256" key="1">
    <source>
        <dbReference type="SAM" id="MobiDB-lite"/>
    </source>
</evidence>
<organism evidence="2 3">
    <name type="scientific">Bradyrhizobium japonicum</name>
    <dbReference type="NCBI Taxonomy" id="375"/>
    <lineage>
        <taxon>Bacteria</taxon>
        <taxon>Pseudomonadati</taxon>
        <taxon>Pseudomonadota</taxon>
        <taxon>Alphaproteobacteria</taxon>
        <taxon>Hyphomicrobiales</taxon>
        <taxon>Nitrobacteraceae</taxon>
        <taxon>Bradyrhizobium</taxon>
    </lineage>
</organism>
<evidence type="ECO:0000313" key="2">
    <source>
        <dbReference type="EMBL" id="APG11940.1"/>
    </source>
</evidence>
<feature type="compositionally biased region" description="Polar residues" evidence="1">
    <location>
        <begin position="62"/>
        <end position="74"/>
    </location>
</feature>
<feature type="region of interest" description="Disordered" evidence="1">
    <location>
        <begin position="61"/>
        <end position="90"/>
    </location>
</feature>
<reference evidence="2 3" key="1">
    <citation type="submission" date="2016-11" db="EMBL/GenBank/DDBJ databases">
        <title>Complete Genome Sequence of Bradyrhizobium sp. strain J5, an isolated from soybean nodule in Hokkaido.</title>
        <authorList>
            <person name="Kanehara K."/>
        </authorList>
    </citation>
    <scope>NUCLEOTIDE SEQUENCE [LARGE SCALE GENOMIC DNA]</scope>
    <source>
        <strain evidence="2 3">J5</strain>
    </source>
</reference>
<dbReference type="EMBL" id="CP017637">
    <property type="protein sequence ID" value="APG11940.1"/>
    <property type="molecule type" value="Genomic_DNA"/>
</dbReference>
<dbReference type="Proteomes" id="UP000181962">
    <property type="component" value="Chromosome"/>
</dbReference>
<proteinExistence type="predicted"/>
<sequence length="120" mass="13016">MTGAALDQLSDRPVKCRCRGDALMWTSPPIACIEFRQQRSQQMQTNAPVCSIKRVRVRSDTEWNPNHTSRTSRASIGGLPGASPSDRATWGWGTAWGGGIKGWGKVTRSGLLGTPDLGTF</sequence>